<feature type="non-terminal residue" evidence="3">
    <location>
        <position position="247"/>
    </location>
</feature>
<comment type="caution">
    <text evidence="3">The sequence shown here is derived from an EMBL/GenBank/DDBJ whole genome shotgun (WGS) entry which is preliminary data.</text>
</comment>
<evidence type="ECO:0000256" key="1">
    <source>
        <dbReference type="ARBA" id="ARBA00022737"/>
    </source>
</evidence>
<evidence type="ECO:0000256" key="2">
    <source>
        <dbReference type="ARBA" id="ARBA00023043"/>
    </source>
</evidence>
<dbReference type="PROSITE" id="PS50088">
    <property type="entry name" value="ANK_REPEAT"/>
    <property type="match status" value="5"/>
</dbReference>
<evidence type="ECO:0000313" key="4">
    <source>
        <dbReference type="Proteomes" id="UP001152795"/>
    </source>
</evidence>
<keyword evidence="2" id="KW-0040">ANK repeat</keyword>
<dbReference type="Pfam" id="PF00023">
    <property type="entry name" value="Ank"/>
    <property type="match status" value="1"/>
</dbReference>
<dbReference type="InterPro" id="IPR036770">
    <property type="entry name" value="Ankyrin_rpt-contain_sf"/>
</dbReference>
<evidence type="ECO:0000313" key="3">
    <source>
        <dbReference type="EMBL" id="CAB3995314.1"/>
    </source>
</evidence>
<dbReference type="Proteomes" id="UP001152795">
    <property type="component" value="Unassembled WGS sequence"/>
</dbReference>
<gene>
    <name evidence="3" type="ORF">PACLA_8A072591</name>
</gene>
<dbReference type="PANTHER" id="PTHR24173:SF74">
    <property type="entry name" value="ANKYRIN REPEAT DOMAIN-CONTAINING PROTEIN 16"/>
    <property type="match status" value="1"/>
</dbReference>
<protein>
    <submittedName>
        <fullName evidence="3">Ankyrin repeat and SAM domain-containing 6</fullName>
    </submittedName>
</protein>
<organism evidence="3 4">
    <name type="scientific">Paramuricea clavata</name>
    <name type="common">Red gorgonian</name>
    <name type="synonym">Violescent sea-whip</name>
    <dbReference type="NCBI Taxonomy" id="317549"/>
    <lineage>
        <taxon>Eukaryota</taxon>
        <taxon>Metazoa</taxon>
        <taxon>Cnidaria</taxon>
        <taxon>Anthozoa</taxon>
        <taxon>Octocorallia</taxon>
        <taxon>Malacalcyonacea</taxon>
        <taxon>Plexauridae</taxon>
        <taxon>Paramuricea</taxon>
    </lineage>
</organism>
<name>A0A7D9DXX4_PARCT</name>
<proteinExistence type="predicted"/>
<dbReference type="OrthoDB" id="539213at2759"/>
<dbReference type="SMART" id="SM00248">
    <property type="entry name" value="ANK"/>
    <property type="match status" value="5"/>
</dbReference>
<keyword evidence="4" id="KW-1185">Reference proteome</keyword>
<dbReference type="InterPro" id="IPR002110">
    <property type="entry name" value="Ankyrin_rpt"/>
</dbReference>
<dbReference type="PRINTS" id="PR01415">
    <property type="entry name" value="ANKYRIN"/>
</dbReference>
<keyword evidence="1" id="KW-0677">Repeat</keyword>
<dbReference type="AlphaFoldDB" id="A0A7D9DXX4"/>
<dbReference type="EMBL" id="CACRXK020002638">
    <property type="protein sequence ID" value="CAB3995314.1"/>
    <property type="molecule type" value="Genomic_DNA"/>
</dbReference>
<dbReference type="Gene3D" id="1.25.40.20">
    <property type="entry name" value="Ankyrin repeat-containing domain"/>
    <property type="match status" value="2"/>
</dbReference>
<dbReference type="PROSITE" id="PS50297">
    <property type="entry name" value="ANK_REP_REGION"/>
    <property type="match status" value="4"/>
</dbReference>
<dbReference type="Pfam" id="PF12796">
    <property type="entry name" value="Ank_2"/>
    <property type="match status" value="2"/>
</dbReference>
<reference evidence="3" key="1">
    <citation type="submission" date="2020-04" db="EMBL/GenBank/DDBJ databases">
        <authorList>
            <person name="Alioto T."/>
            <person name="Alioto T."/>
            <person name="Gomez Garrido J."/>
        </authorList>
    </citation>
    <scope>NUCLEOTIDE SEQUENCE</scope>
    <source>
        <strain evidence="3">A484AB</strain>
    </source>
</reference>
<dbReference type="SUPFAM" id="SSF48403">
    <property type="entry name" value="Ankyrin repeat"/>
    <property type="match status" value="1"/>
</dbReference>
<dbReference type="PANTHER" id="PTHR24173">
    <property type="entry name" value="ANKYRIN REPEAT CONTAINING"/>
    <property type="match status" value="1"/>
</dbReference>
<sequence>MAALKFILAVTNGDLEAVQLFLNKQENSDLVNYSGEDGNTPLIYACANGRENIVRYLISKGASLKPALSCNQYGWSPLMVASYYGHFQIVVALVQQDSVDVKYANRLCATALQCAASCNHIQVAELLISKGADVNIASHESEEGIDKRSCRSPLMAAVQHGHDEMTRLLISCGSEVNYADRVTGWTPLMLAALSGHKTAVSVLLKKGADCNMVNNLHQTALDIARKKHRTDIENELEPLTRRRTTGP</sequence>
<accession>A0A7D9DXX4</accession>